<keyword evidence="3" id="KW-0658">Purine biosynthesis</keyword>
<dbReference type="InterPro" id="IPR036604">
    <property type="entry name" value="PurS-like_sf"/>
</dbReference>
<dbReference type="Gene3D" id="3.30.1330.10">
    <property type="entry name" value="PurM-like, N-terminal domain"/>
    <property type="match status" value="1"/>
</dbReference>
<evidence type="ECO:0000256" key="2">
    <source>
        <dbReference type="ARBA" id="ARBA00022741"/>
    </source>
</evidence>
<keyword evidence="2" id="KW-0547">Nucleotide-binding</keyword>
<evidence type="ECO:0000256" key="3">
    <source>
        <dbReference type="ARBA" id="ARBA00022755"/>
    </source>
</evidence>
<dbReference type="InterPro" id="IPR010074">
    <property type="entry name" value="PRibForGlyAmidine_synth_PurL"/>
</dbReference>
<keyword evidence="1" id="KW-0436">Ligase</keyword>
<dbReference type="PANTHER" id="PTHR43555:SF1">
    <property type="entry name" value="PHOSPHORIBOSYLFORMYLGLYCINAMIDINE SYNTHASE SUBUNIT PURL"/>
    <property type="match status" value="1"/>
</dbReference>
<dbReference type="Gene3D" id="3.30.1280.10">
    <property type="entry name" value="Phosphoribosylformylglycinamidine synthase subunit PurS"/>
    <property type="match status" value="1"/>
</dbReference>
<keyword evidence="4" id="KW-0067">ATP-binding</keyword>
<gene>
    <name evidence="7" type="ORF">HY220_03040</name>
</gene>
<dbReference type="EMBL" id="JACQCQ010000010">
    <property type="protein sequence ID" value="MBI3627689.1"/>
    <property type="molecule type" value="Genomic_DNA"/>
</dbReference>
<sequence length="449" mass="49025">MAIRIDVVPTIPDARADVKKKEFQGIVGRGVRKVSVSDSYLIDTNLSGAGLTKARAALVNQRVEASHVGLPVRGRTQTGRWLPKRFSWGIEIGFLPGVTDNVGTTAKETIEDAAKHTFKAGEHVYSSQAFFIEGALSKEHIERIAASLYNPLIQTARFFDASARKHAVLSLSNVPRVELSGSSRVLPVNLDVSDAELAELGKLGVPDENGIRRGPLGLSVEYLKTIREHFRRLGRAPTDVELETLGQTWSEHCKHTIFASPIDELKEGIYRTYIKGATKRIRAKKGAKDFCLSVFKDNSGGIAFDKNWVVTHKVETHNTPSALDPFGGAITGIVGVNRDSLGFGLGAKPVANVYGFCFAPPDDPRRLYRDKELTQELLPAKRIAEGVIKGINAGGNQSGIPTPHGFMLFDDSYRGKPLVFAGTVGLIPKKDSRGRKLYEKQAKPGDYIV</sequence>
<dbReference type="GO" id="GO:0006189">
    <property type="term" value="P:'de novo' IMP biosynthetic process"/>
    <property type="evidence" value="ECO:0007669"/>
    <property type="project" value="InterPro"/>
</dbReference>
<reference evidence="7" key="1">
    <citation type="submission" date="2020-07" db="EMBL/GenBank/DDBJ databases">
        <title>Huge and variable diversity of episymbiotic CPR bacteria and DPANN archaea in groundwater ecosystems.</title>
        <authorList>
            <person name="He C.Y."/>
            <person name="Keren R."/>
            <person name="Whittaker M."/>
            <person name="Farag I.F."/>
            <person name="Doudna J."/>
            <person name="Cate J.H.D."/>
            <person name="Banfield J.F."/>
        </authorList>
    </citation>
    <scope>NUCLEOTIDE SEQUENCE</scope>
    <source>
        <strain evidence="7">NC_groundwater_972_Pr1_S-0.2um_49_27</strain>
    </source>
</reference>
<dbReference type="InterPro" id="IPR041609">
    <property type="entry name" value="PurL_linker"/>
</dbReference>
<dbReference type="InterPro" id="IPR036921">
    <property type="entry name" value="PurM-like_N_sf"/>
</dbReference>
<organism evidence="7 8">
    <name type="scientific">Candidatus Sungiibacteriota bacterium</name>
    <dbReference type="NCBI Taxonomy" id="2750080"/>
    <lineage>
        <taxon>Bacteria</taxon>
        <taxon>Candidatus Sungiibacteriota</taxon>
    </lineage>
</organism>
<feature type="non-terminal residue" evidence="7">
    <location>
        <position position="449"/>
    </location>
</feature>
<comment type="caution">
    <text evidence="7">The sequence shown here is derived from an EMBL/GenBank/DDBJ whole genome shotgun (WGS) entry which is preliminary data.</text>
</comment>
<dbReference type="GO" id="GO:0005524">
    <property type="term" value="F:ATP binding"/>
    <property type="evidence" value="ECO:0007669"/>
    <property type="project" value="UniProtKB-KW"/>
</dbReference>
<dbReference type="Pfam" id="PF00586">
    <property type="entry name" value="AIRS"/>
    <property type="match status" value="1"/>
</dbReference>
<dbReference type="Pfam" id="PF18072">
    <property type="entry name" value="FGAR-AT_linker"/>
    <property type="match status" value="1"/>
</dbReference>
<dbReference type="Proteomes" id="UP000808388">
    <property type="component" value="Unassembled WGS sequence"/>
</dbReference>
<proteinExistence type="predicted"/>
<dbReference type="InterPro" id="IPR016188">
    <property type="entry name" value="PurM-like_N"/>
</dbReference>
<dbReference type="SUPFAM" id="SSF55326">
    <property type="entry name" value="PurM N-terminal domain-like"/>
    <property type="match status" value="1"/>
</dbReference>
<feature type="domain" description="Phosphoribosylformylglycinamidine synthase linker" evidence="6">
    <location>
        <begin position="215"/>
        <end position="255"/>
    </location>
</feature>
<evidence type="ECO:0000259" key="5">
    <source>
        <dbReference type="Pfam" id="PF00586"/>
    </source>
</evidence>
<dbReference type="PANTHER" id="PTHR43555">
    <property type="entry name" value="PHOSPHORIBOSYLFORMYLGLYCINAMIDINE SYNTHASE SUBUNIT PURL"/>
    <property type="match status" value="1"/>
</dbReference>
<accession>A0A9D6LNF0</accession>
<dbReference type="GO" id="GO:0004642">
    <property type="term" value="F:phosphoribosylformylglycinamidine synthase activity"/>
    <property type="evidence" value="ECO:0007669"/>
    <property type="project" value="InterPro"/>
</dbReference>
<evidence type="ECO:0000313" key="7">
    <source>
        <dbReference type="EMBL" id="MBI3627689.1"/>
    </source>
</evidence>
<dbReference type="AlphaFoldDB" id="A0A9D6LNF0"/>
<name>A0A9D6LNF0_9BACT</name>
<evidence type="ECO:0000259" key="6">
    <source>
        <dbReference type="Pfam" id="PF18072"/>
    </source>
</evidence>
<feature type="domain" description="PurM-like N-terminal" evidence="5">
    <location>
        <begin position="297"/>
        <end position="427"/>
    </location>
</feature>
<evidence type="ECO:0000256" key="1">
    <source>
        <dbReference type="ARBA" id="ARBA00022598"/>
    </source>
</evidence>
<evidence type="ECO:0000313" key="8">
    <source>
        <dbReference type="Proteomes" id="UP000808388"/>
    </source>
</evidence>
<protein>
    <submittedName>
        <fullName evidence="7">Phosphoribosylformylglycinamidine synthase</fullName>
    </submittedName>
</protein>
<evidence type="ECO:0000256" key="4">
    <source>
        <dbReference type="ARBA" id="ARBA00022840"/>
    </source>
</evidence>